<dbReference type="AlphaFoldDB" id="A0A5D4K920"/>
<sequence length="118" mass="13452">MKRLIVILMLIVGILSGCGNPFNNITFEGYIIEKRHDSGFQILVMENITKEDIEKKSKDELFIQAQDDFSATYFFVKEGKYNELEVGQKVIVSYNKGQPAMESNPPQTDSNKVEVVEE</sequence>
<comment type="caution">
    <text evidence="2">The sequence shown here is derived from an EMBL/GenBank/DDBJ whole genome shotgun (WGS) entry which is preliminary data.</text>
</comment>
<dbReference type="InterPro" id="IPR021598">
    <property type="entry name" value="DUF3221"/>
</dbReference>
<dbReference type="InterPro" id="IPR012340">
    <property type="entry name" value="NA-bd_OB-fold"/>
</dbReference>
<evidence type="ECO:0000256" key="1">
    <source>
        <dbReference type="SAM" id="MobiDB-lite"/>
    </source>
</evidence>
<protein>
    <submittedName>
        <fullName evidence="2">DUF3221 domain-containing protein</fullName>
    </submittedName>
</protein>
<dbReference type="EMBL" id="VTEH01000017">
    <property type="protein sequence ID" value="TYR73516.1"/>
    <property type="molecule type" value="Genomic_DNA"/>
</dbReference>
<dbReference type="PROSITE" id="PS51257">
    <property type="entry name" value="PROKAR_LIPOPROTEIN"/>
    <property type="match status" value="1"/>
</dbReference>
<evidence type="ECO:0000313" key="3">
    <source>
        <dbReference type="Proteomes" id="UP000323317"/>
    </source>
</evidence>
<proteinExistence type="predicted"/>
<gene>
    <name evidence="2" type="ORF">FZC79_17905</name>
</gene>
<dbReference type="RefSeq" id="WP_148948145.1">
    <property type="nucleotide sequence ID" value="NZ_JBNILU010000004.1"/>
</dbReference>
<dbReference type="Proteomes" id="UP000323317">
    <property type="component" value="Unassembled WGS sequence"/>
</dbReference>
<organism evidence="2 3">
    <name type="scientific">Rossellomorea vietnamensis</name>
    <dbReference type="NCBI Taxonomy" id="218284"/>
    <lineage>
        <taxon>Bacteria</taxon>
        <taxon>Bacillati</taxon>
        <taxon>Bacillota</taxon>
        <taxon>Bacilli</taxon>
        <taxon>Bacillales</taxon>
        <taxon>Bacillaceae</taxon>
        <taxon>Rossellomorea</taxon>
    </lineage>
</organism>
<reference evidence="2 3" key="1">
    <citation type="submission" date="2019-08" db="EMBL/GenBank/DDBJ databases">
        <title>Bacillus genomes from the desert of Cuatro Cienegas, Coahuila.</title>
        <authorList>
            <person name="Olmedo-Alvarez G."/>
        </authorList>
    </citation>
    <scope>NUCLEOTIDE SEQUENCE [LARGE SCALE GENOMIC DNA]</scope>
    <source>
        <strain evidence="2 3">CH40_1T</strain>
    </source>
</reference>
<evidence type="ECO:0000313" key="2">
    <source>
        <dbReference type="EMBL" id="TYR73516.1"/>
    </source>
</evidence>
<name>A0A5D4K920_9BACI</name>
<accession>A0A5D4K920</accession>
<dbReference type="Gene3D" id="2.40.50.140">
    <property type="entry name" value="Nucleic acid-binding proteins"/>
    <property type="match status" value="1"/>
</dbReference>
<dbReference type="Pfam" id="PF11518">
    <property type="entry name" value="DUF3221"/>
    <property type="match status" value="1"/>
</dbReference>
<feature type="region of interest" description="Disordered" evidence="1">
    <location>
        <begin position="97"/>
        <end position="118"/>
    </location>
</feature>